<dbReference type="AlphaFoldDB" id="A0A165XZR8"/>
<feature type="compositionally biased region" description="Basic and acidic residues" evidence="1">
    <location>
        <begin position="47"/>
        <end position="60"/>
    </location>
</feature>
<accession>A0A165XZR8</accession>
<dbReference type="EMBL" id="KV417708">
    <property type="protein sequence ID" value="KZP09059.1"/>
    <property type="molecule type" value="Genomic_DNA"/>
</dbReference>
<evidence type="ECO:0000313" key="3">
    <source>
        <dbReference type="Proteomes" id="UP000076532"/>
    </source>
</evidence>
<name>A0A165XZR8_9AGAM</name>
<gene>
    <name evidence="2" type="ORF">FIBSPDRAFT_900776</name>
</gene>
<keyword evidence="3" id="KW-1185">Reference proteome</keyword>
<feature type="region of interest" description="Disordered" evidence="1">
    <location>
        <begin position="43"/>
        <end position="68"/>
    </location>
</feature>
<feature type="region of interest" description="Disordered" evidence="1">
    <location>
        <begin position="98"/>
        <end position="128"/>
    </location>
</feature>
<protein>
    <submittedName>
        <fullName evidence="2">Uncharacterized protein</fullName>
    </submittedName>
</protein>
<sequence>MSAHVVPPKKVSGAGRKAKQQKQDPLAFTRHIVIPWAQSVLGPSAVADEHESDDNNDHDSRRKKPMFDTELEELVGTIDTQYWRDSQEVGVGCTNSQHAIKKTPSTPVPSAGPSMHAPQSPSPASHGFGQPEAPFLYFGFPLVPPPVFFPPPWASQPSSSAHPCSSPPPAGLSFDRFCTQYSISGSARQGLQNLGFEPGDDLSVVADAEFKEAGFTCFSFYRRYKQDHKV</sequence>
<dbReference type="OrthoDB" id="3238775at2759"/>
<evidence type="ECO:0000256" key="1">
    <source>
        <dbReference type="SAM" id="MobiDB-lite"/>
    </source>
</evidence>
<proteinExistence type="predicted"/>
<organism evidence="2 3">
    <name type="scientific">Athelia psychrophila</name>
    <dbReference type="NCBI Taxonomy" id="1759441"/>
    <lineage>
        <taxon>Eukaryota</taxon>
        <taxon>Fungi</taxon>
        <taxon>Dikarya</taxon>
        <taxon>Basidiomycota</taxon>
        <taxon>Agaricomycotina</taxon>
        <taxon>Agaricomycetes</taxon>
        <taxon>Agaricomycetidae</taxon>
        <taxon>Atheliales</taxon>
        <taxon>Atheliaceae</taxon>
        <taxon>Athelia</taxon>
    </lineage>
</organism>
<dbReference type="Proteomes" id="UP000076532">
    <property type="component" value="Unassembled WGS sequence"/>
</dbReference>
<reference evidence="2 3" key="1">
    <citation type="journal article" date="2016" name="Mol. Biol. Evol.">
        <title>Comparative Genomics of Early-Diverging Mushroom-Forming Fungi Provides Insights into the Origins of Lignocellulose Decay Capabilities.</title>
        <authorList>
            <person name="Nagy L.G."/>
            <person name="Riley R."/>
            <person name="Tritt A."/>
            <person name="Adam C."/>
            <person name="Daum C."/>
            <person name="Floudas D."/>
            <person name="Sun H."/>
            <person name="Yadav J.S."/>
            <person name="Pangilinan J."/>
            <person name="Larsson K.H."/>
            <person name="Matsuura K."/>
            <person name="Barry K."/>
            <person name="Labutti K."/>
            <person name="Kuo R."/>
            <person name="Ohm R.A."/>
            <person name="Bhattacharya S.S."/>
            <person name="Shirouzu T."/>
            <person name="Yoshinaga Y."/>
            <person name="Martin F.M."/>
            <person name="Grigoriev I.V."/>
            <person name="Hibbett D.S."/>
        </authorList>
    </citation>
    <scope>NUCLEOTIDE SEQUENCE [LARGE SCALE GENOMIC DNA]</scope>
    <source>
        <strain evidence="2 3">CBS 109695</strain>
    </source>
</reference>
<feature type="region of interest" description="Disordered" evidence="1">
    <location>
        <begin position="1"/>
        <end position="26"/>
    </location>
</feature>
<evidence type="ECO:0000313" key="2">
    <source>
        <dbReference type="EMBL" id="KZP09059.1"/>
    </source>
</evidence>